<gene>
    <name evidence="6" type="ORF">SDRG_06878</name>
</gene>
<name>T0QP18_SAPDV</name>
<dbReference type="InterPro" id="IPR044938">
    <property type="entry name" value="EDC4_C_sf"/>
</dbReference>
<evidence type="ECO:0000256" key="4">
    <source>
        <dbReference type="ARBA" id="ARBA00022737"/>
    </source>
</evidence>
<evidence type="ECO:0000313" key="6">
    <source>
        <dbReference type="EMBL" id="EQC35590.1"/>
    </source>
</evidence>
<dbReference type="InParanoid" id="T0QP18"/>
<comment type="subcellular location">
    <subcellularLocation>
        <location evidence="1">Cytoplasm</location>
    </subcellularLocation>
</comment>
<evidence type="ECO:0000313" key="7">
    <source>
        <dbReference type="Proteomes" id="UP000030762"/>
    </source>
</evidence>
<dbReference type="GO" id="GO:0031087">
    <property type="term" value="P:deadenylation-independent decapping of nuclear-transcribed mRNA"/>
    <property type="evidence" value="ECO:0007669"/>
    <property type="project" value="InterPro"/>
</dbReference>
<dbReference type="VEuPathDB" id="FungiDB:SDRG_06878"/>
<accession>T0QP18</accession>
<feature type="domain" description="Enhancer of mRNA-decapping protein 4 C-terminal" evidence="5">
    <location>
        <begin position="93"/>
        <end position="174"/>
    </location>
</feature>
<dbReference type="PANTHER" id="PTHR15598">
    <property type="entry name" value="ENHANCER OF MRNA-DECAPPING PROTEIN 4"/>
    <property type="match status" value="1"/>
</dbReference>
<protein>
    <recommendedName>
        <fullName evidence="5">Enhancer of mRNA-decapping protein 4 C-terminal domain-containing protein</fullName>
    </recommendedName>
</protein>
<dbReference type="OrthoDB" id="21128at2759"/>
<dbReference type="Gene3D" id="1.10.220.100">
    <property type="entry name" value="conserved c-terminal region of ge- 1"/>
    <property type="match status" value="1"/>
</dbReference>
<dbReference type="GeneID" id="19947605"/>
<keyword evidence="7" id="KW-1185">Reference proteome</keyword>
<dbReference type="PANTHER" id="PTHR15598:SF5">
    <property type="entry name" value="ENHANCER OF MRNA-DECAPPING PROTEIN 4"/>
    <property type="match status" value="1"/>
</dbReference>
<keyword evidence="3" id="KW-0853">WD repeat</keyword>
<evidence type="ECO:0000259" key="5">
    <source>
        <dbReference type="Pfam" id="PF21289"/>
    </source>
</evidence>
<dbReference type="InterPro" id="IPR049404">
    <property type="entry name" value="EDC4_C"/>
</dbReference>
<evidence type="ECO:0000256" key="2">
    <source>
        <dbReference type="ARBA" id="ARBA00022490"/>
    </source>
</evidence>
<sequence length="195" mass="21644">MGLLCRAPANSIAVHPSGKLAFSDARDKTLRTWNLVKAYTRRLDQEGCSFSDGGNWYRNPDAGLIDLSGLYKVRLDQGMRAAAKRVDTLCRDIDSLLASTKYEVAFQTALGAENVALVFYTCTNVETCFVLGVRPPVLSQMIVLCLVQQLGSDLQRDLGLSLKWVQDSVLVMNSRYGDRAFALVHHIFNSMLSYT</sequence>
<dbReference type="STRING" id="1156394.T0QP18"/>
<proteinExistence type="predicted"/>
<keyword evidence="4" id="KW-0677">Repeat</keyword>
<dbReference type="RefSeq" id="XP_008610907.1">
    <property type="nucleotide sequence ID" value="XM_008612685.1"/>
</dbReference>
<dbReference type="EMBL" id="JH767150">
    <property type="protein sequence ID" value="EQC35590.1"/>
    <property type="molecule type" value="Genomic_DNA"/>
</dbReference>
<dbReference type="AlphaFoldDB" id="T0QP18"/>
<dbReference type="Pfam" id="PF21289">
    <property type="entry name" value="EDC4_C"/>
    <property type="match status" value="1"/>
</dbReference>
<dbReference type="Gene3D" id="6.10.140.270">
    <property type="match status" value="1"/>
</dbReference>
<organism evidence="6 7">
    <name type="scientific">Saprolegnia diclina (strain VS20)</name>
    <dbReference type="NCBI Taxonomy" id="1156394"/>
    <lineage>
        <taxon>Eukaryota</taxon>
        <taxon>Sar</taxon>
        <taxon>Stramenopiles</taxon>
        <taxon>Oomycota</taxon>
        <taxon>Saprolegniomycetes</taxon>
        <taxon>Saprolegniales</taxon>
        <taxon>Saprolegniaceae</taxon>
        <taxon>Saprolegnia</taxon>
    </lineage>
</organism>
<evidence type="ECO:0000256" key="1">
    <source>
        <dbReference type="ARBA" id="ARBA00004496"/>
    </source>
</evidence>
<dbReference type="InterPro" id="IPR045152">
    <property type="entry name" value="EDC4-like"/>
</dbReference>
<evidence type="ECO:0000256" key="3">
    <source>
        <dbReference type="ARBA" id="ARBA00022574"/>
    </source>
</evidence>
<dbReference type="GO" id="GO:0000932">
    <property type="term" value="C:P-body"/>
    <property type="evidence" value="ECO:0007669"/>
    <property type="project" value="TreeGrafter"/>
</dbReference>
<dbReference type="Proteomes" id="UP000030762">
    <property type="component" value="Unassembled WGS sequence"/>
</dbReference>
<reference evidence="6 7" key="1">
    <citation type="submission" date="2012-04" db="EMBL/GenBank/DDBJ databases">
        <title>The Genome Sequence of Saprolegnia declina VS20.</title>
        <authorList>
            <consortium name="The Broad Institute Genome Sequencing Platform"/>
            <person name="Russ C."/>
            <person name="Nusbaum C."/>
            <person name="Tyler B."/>
            <person name="van West P."/>
            <person name="Dieguez-Uribeondo J."/>
            <person name="de Bruijn I."/>
            <person name="Tripathy S."/>
            <person name="Jiang R."/>
            <person name="Young S.K."/>
            <person name="Zeng Q."/>
            <person name="Gargeya S."/>
            <person name="Fitzgerald M."/>
            <person name="Haas B."/>
            <person name="Abouelleil A."/>
            <person name="Alvarado L."/>
            <person name="Arachchi H.M."/>
            <person name="Berlin A."/>
            <person name="Chapman S.B."/>
            <person name="Goldberg J."/>
            <person name="Griggs A."/>
            <person name="Gujja S."/>
            <person name="Hansen M."/>
            <person name="Howarth C."/>
            <person name="Imamovic A."/>
            <person name="Larimer J."/>
            <person name="McCowen C."/>
            <person name="Montmayeur A."/>
            <person name="Murphy C."/>
            <person name="Neiman D."/>
            <person name="Pearson M."/>
            <person name="Priest M."/>
            <person name="Roberts A."/>
            <person name="Saif S."/>
            <person name="Shea T."/>
            <person name="Sisk P."/>
            <person name="Sykes S."/>
            <person name="Wortman J."/>
            <person name="Nusbaum C."/>
            <person name="Birren B."/>
        </authorList>
    </citation>
    <scope>NUCLEOTIDE SEQUENCE [LARGE SCALE GENOMIC DNA]</scope>
    <source>
        <strain evidence="6 7">VS20</strain>
    </source>
</reference>
<keyword evidence="2" id="KW-0963">Cytoplasm</keyword>